<comment type="caution">
    <text evidence="9">The sequence shown here is derived from an EMBL/GenBank/DDBJ whole genome shotgun (WGS) entry which is preliminary data.</text>
</comment>
<dbReference type="InterPro" id="IPR055235">
    <property type="entry name" value="ASD1_cat"/>
</dbReference>
<dbReference type="SUPFAM" id="SSF51445">
    <property type="entry name" value="(Trans)glycosidases"/>
    <property type="match status" value="1"/>
</dbReference>
<dbReference type="PANTHER" id="PTHR31776">
    <property type="entry name" value="ALPHA-L-ARABINOFURANOSIDASE 1"/>
    <property type="match status" value="1"/>
</dbReference>
<dbReference type="InterPro" id="IPR051563">
    <property type="entry name" value="Glycosyl_Hydrolase_51"/>
</dbReference>
<evidence type="ECO:0000256" key="5">
    <source>
        <dbReference type="ARBA" id="ARBA00022801"/>
    </source>
</evidence>
<dbReference type="EMBL" id="JAGUCO010000010">
    <property type="protein sequence ID" value="MBS2099384.1"/>
    <property type="molecule type" value="Genomic_DNA"/>
</dbReference>
<dbReference type="InterPro" id="IPR017853">
    <property type="entry name" value="GH"/>
</dbReference>
<dbReference type="RefSeq" id="WP_212216626.1">
    <property type="nucleotide sequence ID" value="NZ_JAGUCO010000010.1"/>
</dbReference>
<dbReference type="PANTHER" id="PTHR31776:SF0">
    <property type="entry name" value="ALPHA-L-ARABINOFURANOSIDASE 1"/>
    <property type="match status" value="1"/>
</dbReference>
<evidence type="ECO:0000256" key="4">
    <source>
        <dbReference type="ARBA" id="ARBA00022729"/>
    </source>
</evidence>
<feature type="domain" description="Alpha-L-arabinofuranosidase C-terminal" evidence="8">
    <location>
        <begin position="451"/>
        <end position="636"/>
    </location>
</feature>
<dbReference type="InterPro" id="IPR008979">
    <property type="entry name" value="Galactose-bd-like_sf"/>
</dbReference>
<comment type="catalytic activity">
    <reaction evidence="1">
        <text>Hydrolysis of terminal non-reducing alpha-L-arabinofuranoside residues in alpha-L-arabinosides.</text>
        <dbReference type="EC" id="3.2.1.55"/>
    </reaction>
</comment>
<dbReference type="EC" id="3.2.1.55" evidence="3"/>
<feature type="chain" id="PRO_5045559944" description="non-reducing end alpha-L-arabinofuranosidase" evidence="7">
    <location>
        <begin position="20"/>
        <end position="644"/>
    </location>
</feature>
<evidence type="ECO:0000256" key="1">
    <source>
        <dbReference type="ARBA" id="ARBA00001462"/>
    </source>
</evidence>
<keyword evidence="6" id="KW-0325">Glycoprotein</keyword>
<dbReference type="Pfam" id="PF02018">
    <property type="entry name" value="CBM_4_9"/>
    <property type="match status" value="1"/>
</dbReference>
<evidence type="ECO:0000313" key="9">
    <source>
        <dbReference type="EMBL" id="MBS2099384.1"/>
    </source>
</evidence>
<dbReference type="Proteomes" id="UP000708576">
    <property type="component" value="Unassembled WGS sequence"/>
</dbReference>
<reference evidence="9 10" key="1">
    <citation type="journal article" date="2015" name="Int. J. Syst. Evol. Microbiol.">
        <title>Carboxylicivirga linearis sp. nov., isolated from a sea cucumber culture pond.</title>
        <authorList>
            <person name="Wang F.Q."/>
            <person name="Zhou Y.X."/>
            <person name="Lin X.Z."/>
            <person name="Chen G.J."/>
            <person name="Du Z.J."/>
        </authorList>
    </citation>
    <scope>NUCLEOTIDE SEQUENCE [LARGE SCALE GENOMIC DNA]</scope>
    <source>
        <strain evidence="9 10">FB218</strain>
    </source>
</reference>
<evidence type="ECO:0000256" key="3">
    <source>
        <dbReference type="ARBA" id="ARBA00012670"/>
    </source>
</evidence>
<evidence type="ECO:0000256" key="6">
    <source>
        <dbReference type="ARBA" id="ARBA00023180"/>
    </source>
</evidence>
<keyword evidence="5" id="KW-0378">Hydrolase</keyword>
<evidence type="ECO:0000313" key="10">
    <source>
        <dbReference type="Proteomes" id="UP000708576"/>
    </source>
</evidence>
<dbReference type="SMART" id="SM00813">
    <property type="entry name" value="Alpha-L-AF_C"/>
    <property type="match status" value="1"/>
</dbReference>
<dbReference type="Gene3D" id="3.20.20.80">
    <property type="entry name" value="Glycosidases"/>
    <property type="match status" value="1"/>
</dbReference>
<organism evidence="9 10">
    <name type="scientific">Carboxylicivirga linearis</name>
    <dbReference type="NCBI Taxonomy" id="1628157"/>
    <lineage>
        <taxon>Bacteria</taxon>
        <taxon>Pseudomonadati</taxon>
        <taxon>Bacteroidota</taxon>
        <taxon>Bacteroidia</taxon>
        <taxon>Marinilabiliales</taxon>
        <taxon>Marinilabiliaceae</taxon>
        <taxon>Carboxylicivirga</taxon>
    </lineage>
</organism>
<evidence type="ECO:0000256" key="2">
    <source>
        <dbReference type="ARBA" id="ARBA00007186"/>
    </source>
</evidence>
<name>A0ABS5JY34_9BACT</name>
<proteinExistence type="inferred from homology"/>
<dbReference type="Pfam" id="PF06964">
    <property type="entry name" value="Alpha-L-AF_C"/>
    <property type="match status" value="1"/>
</dbReference>
<comment type="similarity">
    <text evidence="2">Belongs to the glycosyl hydrolase 51 family.</text>
</comment>
<dbReference type="InterPro" id="IPR010720">
    <property type="entry name" value="Alpha-L-AF_C"/>
</dbReference>
<dbReference type="SUPFAM" id="SSF51011">
    <property type="entry name" value="Glycosyl hydrolase domain"/>
    <property type="match status" value="1"/>
</dbReference>
<protein>
    <recommendedName>
        <fullName evidence="3">non-reducing end alpha-L-arabinofuranosidase</fullName>
        <ecNumber evidence="3">3.2.1.55</ecNumber>
    </recommendedName>
</protein>
<dbReference type="Pfam" id="PF22848">
    <property type="entry name" value="ASD1_dom"/>
    <property type="match status" value="1"/>
</dbReference>
<dbReference type="InterPro" id="IPR013780">
    <property type="entry name" value="Glyco_hydro_b"/>
</dbReference>
<gene>
    <name evidence="9" type="ORF">KEM10_13905</name>
</gene>
<sequence length="644" mass="72922">MKKTISSMAAMAISLALSAQIQMTVNAKKPGAEIQPEMYGVFFEDINFGADGGVYAELIKNRSFEFEHPFVGWTPFGDVVVKNDDACFDKNPNYVRVTGKGLRTFSGLENNGFKGIGIKKDAEYHLSFHARVEKGKTIKLKLEIINSHNDPISVKHIEVTGDDWQKHTTVLTANSTDAHSKFRLMVENWGYIDMDHISLFPGDTWKGRENGLRKDLVQALYDLNPGVFRFPGGCIVEGNTLESRYQWKNSVGPVENRPLNINRWNYTFKHKFFPDYYQSYGMGFYEYFLLSEDLGAEPLPVLSCGLACQYESKELVSLEDLEPYIQDALDLIEFANGATTTKWGKVRADMGHPESFNLKFLAIGNEQWGEVYVERLQRFIDVLSKKHPEIVLIGSSGPQPDGKDFDYLWPEMKKLDVALVDEHYYRSPEWFLENAGRYDSYDRKGPKVFAGEYAAHPKNRDNNFEGALAEAAFMTGLERNADMVQMATYAPLFAHVEAWQWCPDMIWFDNLKCVRTPNYYVQQMYGTNAGTHVLSLQAEGFDLKGQDGIYASSVIDKNKSEIIIKVANTNTETKDLSLTIEGLKKGLNSNKAEITMIQSNDLSVVNTLDNPLNIIPQNFTESISGSTLNLKLTKNSFYVIKFSY</sequence>
<feature type="signal peptide" evidence="7">
    <location>
        <begin position="1"/>
        <end position="19"/>
    </location>
</feature>
<keyword evidence="4 7" id="KW-0732">Signal</keyword>
<evidence type="ECO:0000256" key="7">
    <source>
        <dbReference type="SAM" id="SignalP"/>
    </source>
</evidence>
<evidence type="ECO:0000259" key="8">
    <source>
        <dbReference type="SMART" id="SM00813"/>
    </source>
</evidence>
<dbReference type="InterPro" id="IPR003305">
    <property type="entry name" value="CenC_carb-bd"/>
</dbReference>
<accession>A0ABS5JY34</accession>
<keyword evidence="10" id="KW-1185">Reference proteome</keyword>
<dbReference type="Gene3D" id="2.60.40.1180">
    <property type="entry name" value="Golgi alpha-mannosidase II"/>
    <property type="match status" value="1"/>
</dbReference>
<dbReference type="SUPFAM" id="SSF49785">
    <property type="entry name" value="Galactose-binding domain-like"/>
    <property type="match status" value="1"/>
</dbReference>